<dbReference type="PANTHER" id="PTHR31736">
    <property type="match status" value="1"/>
</dbReference>
<keyword evidence="4" id="KW-1185">Reference proteome</keyword>
<evidence type="ECO:0000313" key="4">
    <source>
        <dbReference type="Proteomes" id="UP001154252"/>
    </source>
</evidence>
<dbReference type="Gene3D" id="2.160.20.10">
    <property type="entry name" value="Single-stranded right-handed beta-helix, Pectin lyase-like"/>
    <property type="match status" value="1"/>
</dbReference>
<accession>A0A9W4KE07</accession>
<dbReference type="AlphaFoldDB" id="A0A9W4KE07"/>
<comment type="subcellular location">
    <subcellularLocation>
        <location evidence="1">Secreted</location>
    </subcellularLocation>
</comment>
<dbReference type="GO" id="GO:0005576">
    <property type="term" value="C:extracellular region"/>
    <property type="evidence" value="ECO:0007669"/>
    <property type="project" value="UniProtKB-SubCell"/>
</dbReference>
<evidence type="ECO:0000256" key="2">
    <source>
        <dbReference type="ARBA" id="ARBA00022525"/>
    </source>
</evidence>
<protein>
    <submittedName>
        <fullName evidence="3">Uncharacterized protein</fullName>
    </submittedName>
</protein>
<reference evidence="3" key="1">
    <citation type="submission" date="2021-07" db="EMBL/GenBank/DDBJ databases">
        <authorList>
            <person name="Branca A.L. A."/>
        </authorList>
    </citation>
    <scope>NUCLEOTIDE SEQUENCE</scope>
</reference>
<dbReference type="PANTHER" id="PTHR31736:SF8">
    <property type="entry name" value="PUTATIVE (AFU_ORTHOLOGUE AFUA_7G06410)-RELATED"/>
    <property type="match status" value="1"/>
</dbReference>
<dbReference type="OrthoDB" id="187139at2759"/>
<evidence type="ECO:0000256" key="1">
    <source>
        <dbReference type="ARBA" id="ARBA00004613"/>
    </source>
</evidence>
<dbReference type="InterPro" id="IPR011050">
    <property type="entry name" value="Pectin_lyase_fold/virulence"/>
</dbReference>
<gene>
    <name evidence="3" type="ORF">PEGY_LOCUS4855</name>
</gene>
<dbReference type="EMBL" id="CAJVRC010000863">
    <property type="protein sequence ID" value="CAG8898009.1"/>
    <property type="molecule type" value="Genomic_DNA"/>
</dbReference>
<comment type="caution">
    <text evidence="3">The sequence shown here is derived from an EMBL/GenBank/DDBJ whole genome shotgun (WGS) entry which is preliminary data.</text>
</comment>
<name>A0A9W4KE07_9EURO</name>
<dbReference type="SUPFAM" id="SSF51126">
    <property type="entry name" value="Pectin lyase-like"/>
    <property type="match status" value="1"/>
</dbReference>
<dbReference type="InterPro" id="IPR012334">
    <property type="entry name" value="Pectin_lyas_fold"/>
</dbReference>
<organism evidence="3 4">
    <name type="scientific">Penicillium egyptiacum</name>
    <dbReference type="NCBI Taxonomy" id="1303716"/>
    <lineage>
        <taxon>Eukaryota</taxon>
        <taxon>Fungi</taxon>
        <taxon>Dikarya</taxon>
        <taxon>Ascomycota</taxon>
        <taxon>Pezizomycotina</taxon>
        <taxon>Eurotiomycetes</taxon>
        <taxon>Eurotiomycetidae</taxon>
        <taxon>Eurotiales</taxon>
        <taxon>Aspergillaceae</taxon>
        <taxon>Penicillium</taxon>
    </lineage>
</organism>
<proteinExistence type="predicted"/>
<sequence>MPPPLNRGVIEKLLTYPVASEMKLTNLTTTGLRGAAFAISQCTRFSGAPGQGNCTNSEFQIKNVEIDGLSGTSESTRLASLQCSAVAPCTNITIVDSTLHLDNGTAASEYLCGNVANPTGFNCTGVPCVGGSATGEC</sequence>
<dbReference type="Proteomes" id="UP001154252">
    <property type="component" value="Unassembled WGS sequence"/>
</dbReference>
<keyword evidence="2" id="KW-0964">Secreted</keyword>
<evidence type="ECO:0000313" key="3">
    <source>
        <dbReference type="EMBL" id="CAG8898009.1"/>
    </source>
</evidence>